<comment type="caution">
    <text evidence="1">The sequence shown here is derived from an EMBL/GenBank/DDBJ whole genome shotgun (WGS) entry which is preliminary data.</text>
</comment>
<organism evidence="1 2">
    <name type="scientific">Spirosoma flavum</name>
    <dbReference type="NCBI Taxonomy" id="2048557"/>
    <lineage>
        <taxon>Bacteria</taxon>
        <taxon>Pseudomonadati</taxon>
        <taxon>Bacteroidota</taxon>
        <taxon>Cytophagia</taxon>
        <taxon>Cytophagales</taxon>
        <taxon>Cytophagaceae</taxon>
        <taxon>Spirosoma</taxon>
    </lineage>
</organism>
<dbReference type="Proteomes" id="UP001597512">
    <property type="component" value="Unassembled WGS sequence"/>
</dbReference>
<protein>
    <submittedName>
        <fullName evidence="1">Uncharacterized protein</fullName>
    </submittedName>
</protein>
<accession>A0ABW6AH66</accession>
<sequence>MDVAHNALWFATSRVPASNRFAWGAVLGRESGGQARQKATEHLGLSPVFKRRRATLGSQALFG</sequence>
<evidence type="ECO:0000313" key="1">
    <source>
        <dbReference type="EMBL" id="MFD2934779.1"/>
    </source>
</evidence>
<dbReference type="RefSeq" id="WP_381501426.1">
    <property type="nucleotide sequence ID" value="NZ_JBHUOM010000006.1"/>
</dbReference>
<reference evidence="2" key="1">
    <citation type="journal article" date="2019" name="Int. J. Syst. Evol. Microbiol.">
        <title>The Global Catalogue of Microorganisms (GCM) 10K type strain sequencing project: providing services to taxonomists for standard genome sequencing and annotation.</title>
        <authorList>
            <consortium name="The Broad Institute Genomics Platform"/>
            <consortium name="The Broad Institute Genome Sequencing Center for Infectious Disease"/>
            <person name="Wu L."/>
            <person name="Ma J."/>
        </authorList>
    </citation>
    <scope>NUCLEOTIDE SEQUENCE [LARGE SCALE GENOMIC DNA]</scope>
    <source>
        <strain evidence="2">KCTC 52490</strain>
    </source>
</reference>
<name>A0ABW6AH66_9BACT</name>
<evidence type="ECO:0000313" key="2">
    <source>
        <dbReference type="Proteomes" id="UP001597512"/>
    </source>
</evidence>
<keyword evidence="2" id="KW-1185">Reference proteome</keyword>
<gene>
    <name evidence="1" type="ORF">ACFS25_13375</name>
</gene>
<dbReference type="EMBL" id="JBHUOM010000006">
    <property type="protein sequence ID" value="MFD2934779.1"/>
    <property type="molecule type" value="Genomic_DNA"/>
</dbReference>
<proteinExistence type="predicted"/>